<dbReference type="GO" id="GO:0000172">
    <property type="term" value="C:ribonuclease MRP complex"/>
    <property type="evidence" value="ECO:0007669"/>
    <property type="project" value="InterPro"/>
</dbReference>
<gene>
    <name evidence="3" type="ORF">K402DRAFT_421509</name>
</gene>
<dbReference type="GO" id="GO:0000294">
    <property type="term" value="P:nuclear-transcribed mRNA catabolic process, RNase MRP-dependent"/>
    <property type="evidence" value="ECO:0007669"/>
    <property type="project" value="TreeGrafter"/>
</dbReference>
<dbReference type="PANTHER" id="PTHR37792:SF1">
    <property type="entry name" value="RIBONUCLEASE MRP PROTEIN SUBUNIT RMP1"/>
    <property type="match status" value="1"/>
</dbReference>
<dbReference type="GO" id="GO:0042134">
    <property type="term" value="F:rRNA primary transcript binding"/>
    <property type="evidence" value="ECO:0007669"/>
    <property type="project" value="InterPro"/>
</dbReference>
<protein>
    <recommendedName>
        <fullName evidence="2">RNase MRP protein 1 RNA binding domain-containing protein</fullName>
    </recommendedName>
</protein>
<dbReference type="OrthoDB" id="5414547at2759"/>
<reference evidence="3" key="1">
    <citation type="journal article" date="2020" name="Stud. Mycol.">
        <title>101 Dothideomycetes genomes: a test case for predicting lifestyles and emergence of pathogens.</title>
        <authorList>
            <person name="Haridas S."/>
            <person name="Albert R."/>
            <person name="Binder M."/>
            <person name="Bloem J."/>
            <person name="Labutti K."/>
            <person name="Salamov A."/>
            <person name="Andreopoulos B."/>
            <person name="Baker S."/>
            <person name="Barry K."/>
            <person name="Bills G."/>
            <person name="Bluhm B."/>
            <person name="Cannon C."/>
            <person name="Castanera R."/>
            <person name="Culley D."/>
            <person name="Daum C."/>
            <person name="Ezra D."/>
            <person name="Gonzalez J."/>
            <person name="Henrissat B."/>
            <person name="Kuo A."/>
            <person name="Liang C."/>
            <person name="Lipzen A."/>
            <person name="Lutzoni F."/>
            <person name="Magnuson J."/>
            <person name="Mondo S."/>
            <person name="Nolan M."/>
            <person name="Ohm R."/>
            <person name="Pangilinan J."/>
            <person name="Park H.-J."/>
            <person name="Ramirez L."/>
            <person name="Alfaro M."/>
            <person name="Sun H."/>
            <person name="Tritt A."/>
            <person name="Yoshinaga Y."/>
            <person name="Zwiers L.-H."/>
            <person name="Turgeon B."/>
            <person name="Goodwin S."/>
            <person name="Spatafora J."/>
            <person name="Crous P."/>
            <person name="Grigoriev I."/>
        </authorList>
    </citation>
    <scope>NUCLEOTIDE SEQUENCE</scope>
    <source>
        <strain evidence="3">CBS 113979</strain>
    </source>
</reference>
<dbReference type="GO" id="GO:0000466">
    <property type="term" value="P:maturation of 5.8S rRNA from tricistronic rRNA transcript (SSU-rRNA, 5.8S rRNA, LSU-rRNA)"/>
    <property type="evidence" value="ECO:0007669"/>
    <property type="project" value="TreeGrafter"/>
</dbReference>
<keyword evidence="4" id="KW-1185">Reference proteome</keyword>
<evidence type="ECO:0000256" key="1">
    <source>
        <dbReference type="SAM" id="MobiDB-lite"/>
    </source>
</evidence>
<feature type="region of interest" description="Disordered" evidence="1">
    <location>
        <begin position="1"/>
        <end position="28"/>
    </location>
</feature>
<dbReference type="EMBL" id="ML977159">
    <property type="protein sequence ID" value="KAF1985915.1"/>
    <property type="molecule type" value="Genomic_DNA"/>
</dbReference>
<evidence type="ECO:0000259" key="2">
    <source>
        <dbReference type="Pfam" id="PF20945"/>
    </source>
</evidence>
<feature type="compositionally biased region" description="Low complexity" evidence="1">
    <location>
        <begin position="1"/>
        <end position="24"/>
    </location>
</feature>
<evidence type="ECO:0000313" key="4">
    <source>
        <dbReference type="Proteomes" id="UP000800041"/>
    </source>
</evidence>
<name>A0A6G1GYA9_9PEZI</name>
<evidence type="ECO:0000313" key="3">
    <source>
        <dbReference type="EMBL" id="KAF1985915.1"/>
    </source>
</evidence>
<dbReference type="PANTHER" id="PTHR37792">
    <property type="entry name" value="RIBONUCLEASE MRP PROTEIN SUBUNIT RMP1"/>
    <property type="match status" value="1"/>
</dbReference>
<accession>A0A6G1GYA9</accession>
<dbReference type="AlphaFoldDB" id="A0A6G1GYA9"/>
<dbReference type="CDD" id="cd22573">
    <property type="entry name" value="RMP1_RBD"/>
    <property type="match status" value="1"/>
</dbReference>
<feature type="domain" description="RNase MRP protein 1 RNA binding" evidence="2">
    <location>
        <begin position="39"/>
        <end position="151"/>
    </location>
</feature>
<dbReference type="Proteomes" id="UP000800041">
    <property type="component" value="Unassembled WGS sequence"/>
</dbReference>
<dbReference type="InterPro" id="IPR047205">
    <property type="entry name" value="RMP1"/>
</dbReference>
<dbReference type="InterPro" id="IPR047204">
    <property type="entry name" value="RMP1_RBD"/>
</dbReference>
<sequence length="204" mass="22160">MATRSSTRPSPSGTSGKKGSSTSKHIPKPLRDLHTTLTLLNGIYTRNKNQHRRSIWWRHFSAYRKCIRDIIFHSTTTSTSTSTTTATSGLKPTTTTKFALPSTQEPALLNDAEKHFWAQKLVPKWYRSFSQLVADPQFAGIGMVLVASLARVVVELGIQFDDLEGSVDGGGEGIEAEGDGGGVEDEVADVVLDGEDLGEVIARD</sequence>
<proteinExistence type="predicted"/>
<organism evidence="3 4">
    <name type="scientific">Aulographum hederae CBS 113979</name>
    <dbReference type="NCBI Taxonomy" id="1176131"/>
    <lineage>
        <taxon>Eukaryota</taxon>
        <taxon>Fungi</taxon>
        <taxon>Dikarya</taxon>
        <taxon>Ascomycota</taxon>
        <taxon>Pezizomycotina</taxon>
        <taxon>Dothideomycetes</taxon>
        <taxon>Pleosporomycetidae</taxon>
        <taxon>Aulographales</taxon>
        <taxon>Aulographaceae</taxon>
    </lineage>
</organism>
<dbReference type="Pfam" id="PF20945">
    <property type="entry name" value="RMP1"/>
    <property type="match status" value="1"/>
</dbReference>